<evidence type="ECO:0000313" key="1">
    <source>
        <dbReference type="EMBL" id="KAL2316735.1"/>
    </source>
</evidence>
<dbReference type="Gene3D" id="3.80.10.10">
    <property type="entry name" value="Ribonuclease Inhibitor"/>
    <property type="match status" value="1"/>
</dbReference>
<dbReference type="InterPro" id="IPR032675">
    <property type="entry name" value="LRR_dom_sf"/>
</dbReference>
<dbReference type="PANTHER" id="PTHR14418:SF5">
    <property type="entry name" value="CONDENSIN COMPLEX SUBUNIT 3"/>
    <property type="match status" value="1"/>
</dbReference>
<dbReference type="InterPro" id="IPR027165">
    <property type="entry name" value="CND3"/>
</dbReference>
<dbReference type="Proteomes" id="UP001603857">
    <property type="component" value="Unassembled WGS sequence"/>
</dbReference>
<dbReference type="EMBL" id="JBGMDY010000011">
    <property type="protein sequence ID" value="KAL2316735.1"/>
    <property type="molecule type" value="Genomic_DNA"/>
</dbReference>
<organism evidence="1 2">
    <name type="scientific">Flemingia macrophylla</name>
    <dbReference type="NCBI Taxonomy" id="520843"/>
    <lineage>
        <taxon>Eukaryota</taxon>
        <taxon>Viridiplantae</taxon>
        <taxon>Streptophyta</taxon>
        <taxon>Embryophyta</taxon>
        <taxon>Tracheophyta</taxon>
        <taxon>Spermatophyta</taxon>
        <taxon>Magnoliopsida</taxon>
        <taxon>eudicotyledons</taxon>
        <taxon>Gunneridae</taxon>
        <taxon>Pentapetalae</taxon>
        <taxon>rosids</taxon>
        <taxon>fabids</taxon>
        <taxon>Fabales</taxon>
        <taxon>Fabaceae</taxon>
        <taxon>Papilionoideae</taxon>
        <taxon>50 kb inversion clade</taxon>
        <taxon>NPAAA clade</taxon>
        <taxon>indigoferoid/millettioid clade</taxon>
        <taxon>Phaseoleae</taxon>
        <taxon>Flemingia</taxon>
    </lineage>
</organism>
<dbReference type="PANTHER" id="PTHR14418">
    <property type="entry name" value="CONDENSIN COMPLEX SUBUNIT 3-RELATED"/>
    <property type="match status" value="1"/>
</dbReference>
<sequence>MMQVCTGAPFLSFVVLKVVVDGDKEFVVSKPKSESSYATHNRKLKELSLLRSKSPSPSHFFSAFSKTLTPLFDFHRRLASTDRVVSFVSTFAAAADDEFLDHFLKFLLAAAATSNKTARYRACQIVMIVDDSRPIYGRVAGCFMNKFFPSGYPYRNLSNNELSMTVGDVFALVFHILGPNSFTILTYGDYAPMEILFFLQKNQLTGPLSVLVGLPLDTLNVANNNFSGWIPHELSSIHNFIYDGNSFENAPASLPPKHLLHLLPVDLIIVIIIRDPVHITKHKLR</sequence>
<reference evidence="1 2" key="1">
    <citation type="submission" date="2024-08" db="EMBL/GenBank/DDBJ databases">
        <title>Insights into the chromosomal genome structure of Flemingia macrophylla.</title>
        <authorList>
            <person name="Ding Y."/>
            <person name="Zhao Y."/>
            <person name="Bi W."/>
            <person name="Wu M."/>
            <person name="Zhao G."/>
            <person name="Gong Y."/>
            <person name="Li W."/>
            <person name="Zhang P."/>
        </authorList>
    </citation>
    <scope>NUCLEOTIDE SEQUENCE [LARGE SCALE GENOMIC DNA]</scope>
    <source>
        <strain evidence="1">DYQJB</strain>
        <tissue evidence="1">Leaf</tissue>
    </source>
</reference>
<dbReference type="AlphaFoldDB" id="A0ABD1KZQ0"/>
<proteinExistence type="predicted"/>
<gene>
    <name evidence="1" type="ORF">Fmac_030611</name>
</gene>
<comment type="caution">
    <text evidence="1">The sequence shown here is derived from an EMBL/GenBank/DDBJ whole genome shotgun (WGS) entry which is preliminary data.</text>
</comment>
<name>A0ABD1KZQ0_9FABA</name>
<protein>
    <submittedName>
        <fullName evidence="1">Uncharacterized protein</fullName>
    </submittedName>
</protein>
<accession>A0ABD1KZQ0</accession>
<keyword evidence="2" id="KW-1185">Reference proteome</keyword>
<evidence type="ECO:0000313" key="2">
    <source>
        <dbReference type="Proteomes" id="UP001603857"/>
    </source>
</evidence>